<evidence type="ECO:0000313" key="3">
    <source>
        <dbReference type="EMBL" id="OGK73881.1"/>
    </source>
</evidence>
<name>A0A1F7L1A3_9BACT</name>
<comment type="caution">
    <text evidence="3">The sequence shown here is derived from an EMBL/GenBank/DDBJ whole genome shotgun (WGS) entry which is preliminary data.</text>
</comment>
<dbReference type="InterPro" id="IPR018649">
    <property type="entry name" value="SHOCT"/>
</dbReference>
<keyword evidence="1" id="KW-0812">Transmembrane</keyword>
<keyword evidence="1" id="KW-0472">Membrane</keyword>
<protein>
    <recommendedName>
        <fullName evidence="2">SHOCT domain-containing protein</fullName>
    </recommendedName>
</protein>
<evidence type="ECO:0000313" key="4">
    <source>
        <dbReference type="Proteomes" id="UP000177050"/>
    </source>
</evidence>
<sequence>MRYWGYYPQHIEHGFGFNIVGFIIEILFWVLIIAVFMTLFKHFGHMRSESTTRDGDESDHALEIVRERYAKGEISKKEFEELKKDLISTT</sequence>
<dbReference type="AlphaFoldDB" id="A0A1F7L1A3"/>
<organism evidence="3 4">
    <name type="scientific">Candidatus Roizmanbacteria bacterium RIFOXYD1_FULL_38_12</name>
    <dbReference type="NCBI Taxonomy" id="1802093"/>
    <lineage>
        <taxon>Bacteria</taxon>
        <taxon>Candidatus Roizmaniibacteriota</taxon>
    </lineage>
</organism>
<feature type="domain" description="SHOCT" evidence="2">
    <location>
        <begin position="61"/>
        <end position="86"/>
    </location>
</feature>
<gene>
    <name evidence="3" type="ORF">A3K52_03835</name>
</gene>
<evidence type="ECO:0000256" key="1">
    <source>
        <dbReference type="SAM" id="Phobius"/>
    </source>
</evidence>
<proteinExistence type="predicted"/>
<evidence type="ECO:0000259" key="2">
    <source>
        <dbReference type="Pfam" id="PF09851"/>
    </source>
</evidence>
<reference evidence="3 4" key="1">
    <citation type="journal article" date="2016" name="Nat. Commun.">
        <title>Thousands of microbial genomes shed light on interconnected biogeochemical processes in an aquifer system.</title>
        <authorList>
            <person name="Anantharaman K."/>
            <person name="Brown C.T."/>
            <person name="Hug L.A."/>
            <person name="Sharon I."/>
            <person name="Castelle C.J."/>
            <person name="Probst A.J."/>
            <person name="Thomas B.C."/>
            <person name="Singh A."/>
            <person name="Wilkins M.J."/>
            <person name="Karaoz U."/>
            <person name="Brodie E.L."/>
            <person name="Williams K.H."/>
            <person name="Hubbard S.S."/>
            <person name="Banfield J.F."/>
        </authorList>
    </citation>
    <scope>NUCLEOTIDE SEQUENCE [LARGE SCALE GENOMIC DNA]</scope>
</reference>
<dbReference type="Proteomes" id="UP000177050">
    <property type="component" value="Unassembled WGS sequence"/>
</dbReference>
<dbReference type="Pfam" id="PF09851">
    <property type="entry name" value="SHOCT"/>
    <property type="match status" value="1"/>
</dbReference>
<feature type="transmembrane region" description="Helical" evidence="1">
    <location>
        <begin position="15"/>
        <end position="40"/>
    </location>
</feature>
<accession>A0A1F7L1A3</accession>
<keyword evidence="1" id="KW-1133">Transmembrane helix</keyword>
<dbReference type="EMBL" id="MGBR01000001">
    <property type="protein sequence ID" value="OGK73881.1"/>
    <property type="molecule type" value="Genomic_DNA"/>
</dbReference>